<organism evidence="1 2">
    <name type="scientific">Pelagibacterium nitratireducens</name>
    <dbReference type="NCBI Taxonomy" id="1046114"/>
    <lineage>
        <taxon>Bacteria</taxon>
        <taxon>Pseudomonadati</taxon>
        <taxon>Pseudomonadota</taxon>
        <taxon>Alphaproteobacteria</taxon>
        <taxon>Hyphomicrobiales</taxon>
        <taxon>Devosiaceae</taxon>
        <taxon>Pelagibacterium</taxon>
    </lineage>
</organism>
<sequence>MPRHKKPAHADPHSRHDTHAAYAALMARLTAFQAELSAQAKTRATAEMPEPVLSMAVDLMAQMARLMARAIEARGLPVLPAGEPTSFSQATIAFAQAHHAFMAFGRRKGFDRPVADAEAKAQHERNVEDLVRMMNGRILRGIRDGYLCPVPDDDPDRETERRAISDAHTALVARMEAYLGHGIDIGNDW</sequence>
<reference evidence="1 2" key="1">
    <citation type="submission" date="2024-02" db="EMBL/GenBank/DDBJ databases">
        <title>Complete genome sequence of Pelagibacterium nitratireducens ZH15.</title>
        <authorList>
            <person name="Zhao L.H."/>
        </authorList>
    </citation>
    <scope>NUCLEOTIDE SEQUENCE [LARGE SCALE GENOMIC DNA]</scope>
    <source>
        <strain evidence="1 2">ZH15</strain>
    </source>
</reference>
<gene>
    <name evidence="1" type="ORF">V6617_05940</name>
</gene>
<name>A0ABZ2I906_9HYPH</name>
<dbReference type="EMBL" id="CP146275">
    <property type="protein sequence ID" value="WWT34000.1"/>
    <property type="molecule type" value="Genomic_DNA"/>
</dbReference>
<dbReference type="Proteomes" id="UP001369958">
    <property type="component" value="Chromosome"/>
</dbReference>
<accession>A0ABZ2I906</accession>
<evidence type="ECO:0000313" key="2">
    <source>
        <dbReference type="Proteomes" id="UP001369958"/>
    </source>
</evidence>
<evidence type="ECO:0000313" key="1">
    <source>
        <dbReference type="EMBL" id="WWT34000.1"/>
    </source>
</evidence>
<protein>
    <submittedName>
        <fullName evidence="1">Uncharacterized protein</fullName>
    </submittedName>
</protein>
<keyword evidence="2" id="KW-1185">Reference proteome</keyword>
<dbReference type="RefSeq" id="WP_338609744.1">
    <property type="nucleotide sequence ID" value="NZ_CP146275.1"/>
</dbReference>
<proteinExistence type="predicted"/>